<feature type="domain" description="DUF4214" evidence="1">
    <location>
        <begin position="168"/>
        <end position="219"/>
    </location>
</feature>
<gene>
    <name evidence="3" type="ORF">PN457_05530</name>
</gene>
<dbReference type="Pfam" id="PF13946">
    <property type="entry name" value="DUF4214"/>
    <property type="match status" value="1"/>
</dbReference>
<dbReference type="PANTHER" id="PTHR34677:SF3">
    <property type="entry name" value="BACTERIAL IG-LIKE DOMAIN-CONTAINING PROTEIN"/>
    <property type="match status" value="1"/>
</dbReference>
<dbReference type="PROSITE" id="PS00330">
    <property type="entry name" value="HEMOLYSIN_CALCIUM"/>
    <property type="match status" value="3"/>
</dbReference>
<dbReference type="Gene3D" id="2.150.10.10">
    <property type="entry name" value="Serralysin-like metalloprotease, C-terminal"/>
    <property type="match status" value="2"/>
</dbReference>
<dbReference type="PANTHER" id="PTHR34677">
    <property type="match status" value="1"/>
</dbReference>
<dbReference type="InterPro" id="IPR011049">
    <property type="entry name" value="Serralysin-like_metalloprot_C"/>
</dbReference>
<dbReference type="Proteomes" id="UP001212499">
    <property type="component" value="Unassembled WGS sequence"/>
</dbReference>
<accession>A0ABT5APB8</accession>
<dbReference type="InterPro" id="IPR001343">
    <property type="entry name" value="Hemolysn_Ca-bd"/>
</dbReference>
<dbReference type="InterPro" id="IPR025282">
    <property type="entry name" value="DUF4214"/>
</dbReference>
<protein>
    <submittedName>
        <fullName evidence="3">Ig-like domain-containing protein</fullName>
    </submittedName>
</protein>
<sequence length="1207" mass="124142">MTVTIDQIQSLYIAFRGKAADTLGLVQGLELGKTLTLAQLASGFANSPEINSLTTDQFIDRVYANFALQPPDIVSRINLTGRLGATPDPSKRSEWVLETLQGIQNSQLPAAETLRTNIETAKNDSYELAIQQFYVALLGRAGEEGGLQGGVELLKAGTLSIAQLIDSAANSTEAQGKYTTNEQFVSFVYQNAFGRTASAEDLSRWTGRLNTASKGEVYLEILGNATQEDLNNFDGRVDQLVGGSPTPGGVTITDNVEGTATGNITYTFTFPQAVTDFNADDVTVTNGTKGAFNAVSGTEYTLVVTPNANFEGDLTVAVEEQRVVQVVDTKAPTVTVTPGLNNTLYTFNFSEAVTGFAAEDITVTGGTAGAFNEVTAGTQYTLAVTPTAGATPTVSVIAGAAADAAGNPSIASGASPVDARPEVRIDDERLENGDFLFTFTFTENVDGFEAGDIGITNGTAGAFNKVSDSVYTLSVTPNASASEVRVAVQEGVATDATGNTNFGQESTFDTRRTFVLTNALDNVRGTSGNDLFVGDNSGGGIGFSSSVQAGDQINGGAGTDTFQYYGANGTVPTLTSVERVELIGLTNNIDFTRLAGSGIQEVIIQSNPTVPNATVRGLQGIEFGIEDVTNDPNITGDFGNNATTASVTLTDSELAALNINGNRIATLNLETNSTDADGINEVDTLAFIQIDAAGVNNLNALRTINITGDADLTVTNPIALNANAQTRVEASQHTGDLNGGLDANNDVLPLILQGGSVEFNGATGNNTVTVNNATGRSILRGGPEGNDSDDRLTVNGNGNHELIGRAGDDTLQVNGNGNHTLIGDDGDDTIILVGNALNNWDEDDVINGGSGTDTLVLRSNNANIGLDDTAVNTGLVTAVNDAVSIETLRLESNPGNLTTATVDASTITGINNYELFATNVNLSGAAADDRFTLESRGVVDANDNTRFIRAEQTLNLREAAQSVNLTLTTTPQNPPLNPPPTVVTATLNITSNLGAAAAGTNNITQISSDSTDLTINVTGNRDLQIAAPTLTGNNPTGITINPGQAGFTANLTATGTAGADILTGGTGADTLTGGAGDDTLTGGAGADRLTGGAGADRFVYTAVADSNAATLTGAGTTFDVITGFTPGTDRIVLTGLGFNARAQGNAPANLAAVAGLNIAPGTVNFFTLGNNTYIVGESNGGNNGITGGDLFIQLTGNVALTAADFIV</sequence>
<dbReference type="RefSeq" id="WP_271731870.1">
    <property type="nucleotide sequence ID" value="NZ_JANQDP010000069.1"/>
</dbReference>
<dbReference type="Pfam" id="PF00353">
    <property type="entry name" value="HemolysinCabind"/>
    <property type="match status" value="2"/>
</dbReference>
<evidence type="ECO:0000259" key="1">
    <source>
        <dbReference type="Pfam" id="PF13946"/>
    </source>
</evidence>
<dbReference type="EMBL" id="JAQMUH010000069">
    <property type="protein sequence ID" value="MDB9539126.1"/>
    <property type="molecule type" value="Genomic_DNA"/>
</dbReference>
<feature type="domain" description="Bacterial Ig-like" evidence="2">
    <location>
        <begin position="328"/>
        <end position="410"/>
    </location>
</feature>
<evidence type="ECO:0000313" key="3">
    <source>
        <dbReference type="EMBL" id="MDB9539126.1"/>
    </source>
</evidence>
<dbReference type="PRINTS" id="PR00313">
    <property type="entry name" value="CABNDNGRPT"/>
</dbReference>
<dbReference type="SUPFAM" id="SSF51120">
    <property type="entry name" value="beta-Roll"/>
    <property type="match status" value="2"/>
</dbReference>
<dbReference type="InterPro" id="IPR044048">
    <property type="entry name" value="Big_12"/>
</dbReference>
<evidence type="ECO:0000259" key="2">
    <source>
        <dbReference type="Pfam" id="PF19078"/>
    </source>
</evidence>
<reference evidence="3 4" key="1">
    <citation type="submission" date="2023-01" db="EMBL/GenBank/DDBJ databases">
        <title>Genomes from the Australian National Cyanobacteria Reference Collection.</title>
        <authorList>
            <person name="Willis A."/>
            <person name="Lee E.M.F."/>
        </authorList>
    </citation>
    <scope>NUCLEOTIDE SEQUENCE [LARGE SCALE GENOMIC DNA]</scope>
    <source>
        <strain evidence="3 4">CS-1033</strain>
    </source>
</reference>
<comment type="caution">
    <text evidence="3">The sequence shown here is derived from an EMBL/GenBank/DDBJ whole genome shotgun (WGS) entry which is preliminary data.</text>
</comment>
<organism evidence="3 4">
    <name type="scientific">Anabaenopsis arnoldii</name>
    <dbReference type="NCBI Taxonomy" id="2152938"/>
    <lineage>
        <taxon>Bacteria</taxon>
        <taxon>Bacillati</taxon>
        <taxon>Cyanobacteriota</taxon>
        <taxon>Cyanophyceae</taxon>
        <taxon>Nostocales</taxon>
        <taxon>Nodulariaceae</taxon>
        <taxon>Anabaenopsis</taxon>
    </lineage>
</organism>
<dbReference type="Pfam" id="PF19078">
    <property type="entry name" value="Big_12"/>
    <property type="match status" value="2"/>
</dbReference>
<proteinExistence type="predicted"/>
<dbReference type="InterPro" id="IPR018511">
    <property type="entry name" value="Hemolysin-typ_Ca-bd_CS"/>
</dbReference>
<dbReference type="Gene3D" id="1.10.3130.20">
    <property type="entry name" value="Phycobilisome linker domain"/>
    <property type="match status" value="1"/>
</dbReference>
<keyword evidence="4" id="KW-1185">Reference proteome</keyword>
<feature type="domain" description="Bacterial Ig-like" evidence="2">
    <location>
        <begin position="423"/>
        <end position="506"/>
    </location>
</feature>
<dbReference type="InterPro" id="IPR038255">
    <property type="entry name" value="PBS_linker_sf"/>
</dbReference>
<evidence type="ECO:0000313" key="4">
    <source>
        <dbReference type="Proteomes" id="UP001212499"/>
    </source>
</evidence>
<name>A0ABT5APB8_9CYAN</name>